<dbReference type="Pfam" id="PF13041">
    <property type="entry name" value="PPR_2"/>
    <property type="match status" value="3"/>
</dbReference>
<sequence>MLVYSLFGARRRQYLRRLHHRALLQFFTINSAGIQTLPKYPGEEEEEEDEEPISNRIYWTRRIRSLSTTNVDDALRLLDHLRLRGYKPDTLNFATIFHSLCDSARFDEAHQRLLLCLSSKWIPDDRTSNVLLARLVDSHTPHRTLKVFRALVAAKPGFVPSLTNYNRLLSCFCSRSDPIGGFRVLMELKNTVGQFPNSVSYTTVIDGFSRIGEILSAHQVFDLMLKTGIPPNALTYTSLIKGILRCRRINEGRRLMGQLWKFMSEEDVGDSPLPSTTNNAAFANIIDALCREGFIQDVFNIAGEIPQRNCVNEEFAYGQMIDSLCRTGRHHGAARIVYIMRRRGFLPSLVSYDCIIHNLAKECGEGGCMRAYQLFKEGATGFGYSPTETTYMHLVDGLCSEKAVDKAKEVTQFMLNKKGSSVDKKRIYNILLSSLRRVGNPNEQLTVLVSMLQNQCSPDVITLNTVIHGFCKIRKIAEATKIMDDMIIGKFCCSPDVITFTTIIAGLLDVGNVDEALFILQFKMGEWNCTPTLVTYNTVLRGLCKLQKVDRAMEIFHEMVSKGIAADTRTYATLISGFMQTPGDGDAGSGGGIFEAKKFWEEVVWPSKVHDDFVYSAIFRGLCNSGKVSEGCDFLYELVDCGVSPGIVNYNILLAGICRSELKKDAYQLMSEMRKNGISPDSVTWRTLDKLHRNPKSTF</sequence>
<feature type="repeat" description="PPR" evidence="3">
    <location>
        <begin position="313"/>
        <end position="347"/>
    </location>
</feature>
<feature type="repeat" description="PPR" evidence="3">
    <location>
        <begin position="646"/>
        <end position="680"/>
    </location>
</feature>
<dbReference type="GO" id="GO:0006397">
    <property type="term" value="P:mRNA processing"/>
    <property type="evidence" value="ECO:0000318"/>
    <property type="project" value="GO_Central"/>
</dbReference>
<keyword evidence="5" id="KW-1185">Reference proteome</keyword>
<evidence type="ECO:0000313" key="4">
    <source>
        <dbReference type="EMBL" id="KMZ67219.1"/>
    </source>
</evidence>
<keyword evidence="2" id="KW-0677">Repeat</keyword>
<dbReference type="PANTHER" id="PTHR46128">
    <property type="entry name" value="MITOCHONDRIAL GROUP I INTRON SPLICING FACTOR CCM1"/>
    <property type="match status" value="1"/>
</dbReference>
<feature type="repeat" description="PPR" evidence="3">
    <location>
        <begin position="532"/>
        <end position="566"/>
    </location>
</feature>
<reference evidence="5" key="1">
    <citation type="journal article" date="2016" name="Nature">
        <title>The genome of the seagrass Zostera marina reveals angiosperm adaptation to the sea.</title>
        <authorList>
            <person name="Olsen J.L."/>
            <person name="Rouze P."/>
            <person name="Verhelst B."/>
            <person name="Lin Y.-C."/>
            <person name="Bayer T."/>
            <person name="Collen J."/>
            <person name="Dattolo E."/>
            <person name="De Paoli E."/>
            <person name="Dittami S."/>
            <person name="Maumus F."/>
            <person name="Michel G."/>
            <person name="Kersting A."/>
            <person name="Lauritano C."/>
            <person name="Lohaus R."/>
            <person name="Toepel M."/>
            <person name="Tonon T."/>
            <person name="Vanneste K."/>
            <person name="Amirebrahimi M."/>
            <person name="Brakel J."/>
            <person name="Bostroem C."/>
            <person name="Chovatia M."/>
            <person name="Grimwood J."/>
            <person name="Jenkins J.W."/>
            <person name="Jueterbock A."/>
            <person name="Mraz A."/>
            <person name="Stam W.T."/>
            <person name="Tice H."/>
            <person name="Bornberg-Bauer E."/>
            <person name="Green P.J."/>
            <person name="Pearson G.A."/>
            <person name="Procaccini G."/>
            <person name="Duarte C.M."/>
            <person name="Schmutz J."/>
            <person name="Reusch T.B.H."/>
            <person name="Van de Peer Y."/>
        </authorList>
    </citation>
    <scope>NUCLEOTIDE SEQUENCE [LARGE SCALE GENOMIC DNA]</scope>
    <source>
        <strain evidence="5">cv. Finnish</strain>
    </source>
</reference>
<feature type="repeat" description="PPR" evidence="3">
    <location>
        <begin position="424"/>
        <end position="458"/>
    </location>
</feature>
<proteinExistence type="inferred from homology"/>
<feature type="repeat" description="PPR" evidence="3">
    <location>
        <begin position="459"/>
        <end position="493"/>
    </location>
</feature>
<dbReference type="EMBL" id="LFYR01000918">
    <property type="protein sequence ID" value="KMZ67219.1"/>
    <property type="molecule type" value="Genomic_DNA"/>
</dbReference>
<dbReference type="GO" id="GO:0005737">
    <property type="term" value="C:cytoplasm"/>
    <property type="evidence" value="ECO:0000318"/>
    <property type="project" value="GO_Central"/>
</dbReference>
<comment type="similarity">
    <text evidence="1">Belongs to the PPR family. P subfamily.</text>
</comment>
<feature type="repeat" description="PPR" evidence="3">
    <location>
        <begin position="611"/>
        <end position="645"/>
    </location>
</feature>
<evidence type="ECO:0000256" key="2">
    <source>
        <dbReference type="ARBA" id="ARBA00022737"/>
    </source>
</evidence>
<name>A0A0K9PE32_ZOSMR</name>
<feature type="repeat" description="PPR" evidence="3">
    <location>
        <begin position="496"/>
        <end position="531"/>
    </location>
</feature>
<dbReference type="NCBIfam" id="TIGR00756">
    <property type="entry name" value="PPR"/>
    <property type="match status" value="7"/>
</dbReference>
<feature type="repeat" description="PPR" evidence="3">
    <location>
        <begin position="197"/>
        <end position="231"/>
    </location>
</feature>
<dbReference type="PROSITE" id="PS51375">
    <property type="entry name" value="PPR"/>
    <property type="match status" value="8"/>
</dbReference>
<accession>A0A0K9PE32</accession>
<organism evidence="4 5">
    <name type="scientific">Zostera marina</name>
    <name type="common">Eelgrass</name>
    <dbReference type="NCBI Taxonomy" id="29655"/>
    <lineage>
        <taxon>Eukaryota</taxon>
        <taxon>Viridiplantae</taxon>
        <taxon>Streptophyta</taxon>
        <taxon>Embryophyta</taxon>
        <taxon>Tracheophyta</taxon>
        <taxon>Spermatophyta</taxon>
        <taxon>Magnoliopsida</taxon>
        <taxon>Liliopsida</taxon>
        <taxon>Zosteraceae</taxon>
        <taxon>Zostera</taxon>
    </lineage>
</organism>
<comment type="caution">
    <text evidence="4">The sequence shown here is derived from an EMBL/GenBank/DDBJ whole genome shotgun (WGS) entry which is preliminary data.</text>
</comment>
<dbReference type="InterPro" id="IPR002885">
    <property type="entry name" value="PPR_rpt"/>
</dbReference>
<evidence type="ECO:0000256" key="3">
    <source>
        <dbReference type="PROSITE-ProRule" id="PRU00708"/>
    </source>
</evidence>
<dbReference type="Proteomes" id="UP000036987">
    <property type="component" value="Unassembled WGS sequence"/>
</dbReference>
<dbReference type="GO" id="GO:0003729">
    <property type="term" value="F:mRNA binding"/>
    <property type="evidence" value="ECO:0000318"/>
    <property type="project" value="GO_Central"/>
</dbReference>
<dbReference type="Pfam" id="PF12854">
    <property type="entry name" value="PPR_1"/>
    <property type="match status" value="1"/>
</dbReference>
<gene>
    <name evidence="4" type="ORF">ZOSMA_271G00170</name>
</gene>
<dbReference type="OMA" id="HALCDSN"/>
<evidence type="ECO:0000313" key="5">
    <source>
        <dbReference type="Proteomes" id="UP000036987"/>
    </source>
</evidence>
<protein>
    <submittedName>
        <fullName evidence="4">Putative Pentatricopeptide repeat-containing protein</fullName>
    </submittedName>
</protein>
<dbReference type="InterPro" id="IPR011990">
    <property type="entry name" value="TPR-like_helical_dom_sf"/>
</dbReference>
<evidence type="ECO:0000256" key="1">
    <source>
        <dbReference type="ARBA" id="ARBA00007626"/>
    </source>
</evidence>
<dbReference type="AlphaFoldDB" id="A0A0K9PE32"/>
<dbReference type="PANTHER" id="PTHR46128:SF66">
    <property type="entry name" value="PENTACOTRIPEPTIDE-REPEAT REGION OF PRORP DOMAIN-CONTAINING PROTEIN"/>
    <property type="match status" value="1"/>
</dbReference>
<dbReference type="Gene3D" id="1.25.40.10">
    <property type="entry name" value="Tetratricopeptide repeat domain"/>
    <property type="match status" value="6"/>
</dbReference>
<dbReference type="STRING" id="29655.A0A0K9PE32"/>
<dbReference type="InterPro" id="IPR050872">
    <property type="entry name" value="PPR_P_subfamily"/>
</dbReference>
<dbReference type="Pfam" id="PF01535">
    <property type="entry name" value="PPR"/>
    <property type="match status" value="3"/>
</dbReference>
<dbReference type="OrthoDB" id="185373at2759"/>